<feature type="region of interest" description="Disordered" evidence="2">
    <location>
        <begin position="128"/>
        <end position="157"/>
    </location>
</feature>
<dbReference type="EMBL" id="MU825873">
    <property type="protein sequence ID" value="KAJ7387491.1"/>
    <property type="molecule type" value="Genomic_DNA"/>
</dbReference>
<feature type="domain" description="RDRP core" evidence="4">
    <location>
        <begin position="24"/>
        <end position="210"/>
    </location>
</feature>
<evidence type="ECO:0000313" key="5">
    <source>
        <dbReference type="EMBL" id="KAJ7387491.1"/>
    </source>
</evidence>
<dbReference type="Proteomes" id="UP001163046">
    <property type="component" value="Unassembled WGS sequence"/>
</dbReference>
<keyword evidence="1" id="KW-0548">Nucleotidyltransferase</keyword>
<evidence type="ECO:0000256" key="1">
    <source>
        <dbReference type="RuleBase" id="RU363098"/>
    </source>
</evidence>
<proteinExistence type="inferred from homology"/>
<keyword evidence="6" id="KW-1185">Reference proteome</keyword>
<comment type="caution">
    <text evidence="5">The sequence shown here is derived from an EMBL/GenBank/DDBJ whole genome shotgun (WGS) entry which is preliminary data.</text>
</comment>
<keyword evidence="1" id="KW-0694">RNA-binding</keyword>
<dbReference type="EC" id="2.7.7.48" evidence="1"/>
<dbReference type="InterPro" id="IPR057596">
    <property type="entry name" value="RDRP_core"/>
</dbReference>
<accession>A0A9X0D5Q4</accession>
<dbReference type="Pfam" id="PF05183">
    <property type="entry name" value="RdRP"/>
    <property type="match status" value="1"/>
</dbReference>
<organism evidence="5 6">
    <name type="scientific">Desmophyllum pertusum</name>
    <dbReference type="NCBI Taxonomy" id="174260"/>
    <lineage>
        <taxon>Eukaryota</taxon>
        <taxon>Metazoa</taxon>
        <taxon>Cnidaria</taxon>
        <taxon>Anthozoa</taxon>
        <taxon>Hexacorallia</taxon>
        <taxon>Scleractinia</taxon>
        <taxon>Caryophylliina</taxon>
        <taxon>Caryophylliidae</taxon>
        <taxon>Desmophyllum</taxon>
    </lineage>
</organism>
<feature type="chain" id="PRO_5040812159" description="RNA-dependent RNA polymerase" evidence="3">
    <location>
        <begin position="20"/>
        <end position="235"/>
    </location>
</feature>
<keyword evidence="3" id="KW-0732">Signal</keyword>
<dbReference type="AlphaFoldDB" id="A0A9X0D5Q4"/>
<name>A0A9X0D5Q4_9CNID</name>
<keyword evidence="1" id="KW-0808">Transferase</keyword>
<evidence type="ECO:0000259" key="4">
    <source>
        <dbReference type="Pfam" id="PF05183"/>
    </source>
</evidence>
<comment type="similarity">
    <text evidence="1">Belongs to the RdRP family.</text>
</comment>
<evidence type="ECO:0000256" key="2">
    <source>
        <dbReference type="SAM" id="MobiDB-lite"/>
    </source>
</evidence>
<gene>
    <name evidence="5" type="ORF">OS493_000821</name>
</gene>
<sequence>MNAFLTLAWTVWTLKINNGFDSAEQVLVIPQPCYTSTRIRVLKLVRNKGEYEKFKDCIVLPSQTEAPVVANKYFVCWDEKLTLQPDSSHIAKVFSGISSQISRLPVFSCSCSPEATRDKVGETVLSQKDVEADSPSTAGKLHSFQEADRPSSASKLHESGSFQDELKKYFSTFKSSDDLVSRAKSHFEEFASLRREPSCSECKKLGEYLSPGFDWNTKRDKVERYLQSLIRNCRN</sequence>
<feature type="signal peptide" evidence="3">
    <location>
        <begin position="1"/>
        <end position="19"/>
    </location>
</feature>
<dbReference type="OrthoDB" id="2158221at2759"/>
<keyword evidence="1" id="KW-0696">RNA-directed RNA polymerase</keyword>
<evidence type="ECO:0000313" key="6">
    <source>
        <dbReference type="Proteomes" id="UP001163046"/>
    </source>
</evidence>
<protein>
    <recommendedName>
        <fullName evidence="1">RNA-dependent RNA polymerase</fullName>
        <ecNumber evidence="1">2.7.7.48</ecNumber>
    </recommendedName>
</protein>
<reference evidence="5" key="1">
    <citation type="submission" date="2023-01" db="EMBL/GenBank/DDBJ databases">
        <title>Genome assembly of the deep-sea coral Lophelia pertusa.</title>
        <authorList>
            <person name="Herrera S."/>
            <person name="Cordes E."/>
        </authorList>
    </citation>
    <scope>NUCLEOTIDE SEQUENCE</scope>
    <source>
        <strain evidence="5">USNM1676648</strain>
        <tissue evidence="5">Polyp</tissue>
    </source>
</reference>
<evidence type="ECO:0000256" key="3">
    <source>
        <dbReference type="SAM" id="SignalP"/>
    </source>
</evidence>
<comment type="catalytic activity">
    <reaction evidence="1">
        <text>RNA(n) + a ribonucleoside 5'-triphosphate = RNA(n+1) + diphosphate</text>
        <dbReference type="Rhea" id="RHEA:21248"/>
        <dbReference type="Rhea" id="RHEA-COMP:14527"/>
        <dbReference type="Rhea" id="RHEA-COMP:17342"/>
        <dbReference type="ChEBI" id="CHEBI:33019"/>
        <dbReference type="ChEBI" id="CHEBI:61557"/>
        <dbReference type="ChEBI" id="CHEBI:140395"/>
        <dbReference type="EC" id="2.7.7.48"/>
    </reaction>
</comment>
<dbReference type="GO" id="GO:0003968">
    <property type="term" value="F:RNA-directed RNA polymerase activity"/>
    <property type="evidence" value="ECO:0007669"/>
    <property type="project" value="UniProtKB-KW"/>
</dbReference>
<dbReference type="GO" id="GO:0003723">
    <property type="term" value="F:RNA binding"/>
    <property type="evidence" value="ECO:0007669"/>
    <property type="project" value="UniProtKB-KW"/>
</dbReference>